<feature type="domain" description="Extensin-like C-terminal" evidence="3">
    <location>
        <begin position="256"/>
        <end position="432"/>
    </location>
</feature>
<dbReference type="Pfam" id="PF06904">
    <property type="entry name" value="Extensin-like_C"/>
    <property type="match status" value="1"/>
</dbReference>
<dbReference type="EMBL" id="JACIEZ010000003">
    <property type="protein sequence ID" value="MBB4064532.1"/>
    <property type="molecule type" value="Genomic_DNA"/>
</dbReference>
<dbReference type="RefSeq" id="WP_183365801.1">
    <property type="nucleotide sequence ID" value="NZ_JACIEZ010000003.1"/>
</dbReference>
<proteinExistence type="predicted"/>
<reference evidence="4 5" key="1">
    <citation type="submission" date="2020-08" db="EMBL/GenBank/DDBJ databases">
        <title>Genomic Encyclopedia of Type Strains, Phase IV (KMG-IV): sequencing the most valuable type-strain genomes for metagenomic binning, comparative biology and taxonomic classification.</title>
        <authorList>
            <person name="Goeker M."/>
        </authorList>
    </citation>
    <scope>NUCLEOTIDE SEQUENCE [LARGE SCALE GENOMIC DNA]</scope>
    <source>
        <strain evidence="4 5">DSM 29853</strain>
    </source>
</reference>
<feature type="compositionally biased region" description="Low complexity" evidence="1">
    <location>
        <begin position="127"/>
        <end position="140"/>
    </location>
</feature>
<sequence>MAYLAPLRRSLLPLLISVSLAACSTDGLMIDSSARVSAIEPQPQRRALPVAESQQTYAAPVPVATQAAAYPQAGLAAQPPRALPPIDSDEALALNGSTPSGGPQLGEPPRVLGQLTMNQGGQLVAPQAMQPAPAQQVAMADPSDPNQQGVSIDDGLGVGGGATSLAQEEAMQIAETNPSEPVVGGIGTDNPVAYPSAQPADPLLAEQAGYPETAPAPPRQSYPASQQVAMLPRPIDPTVNPVLPPRPAAMPNSEIACRSALQKLGVKFQDVPAISNGRACGIAYPIKVYGFASNIQMKPAITLNCQVTYAFAQWVKNELNPSARYRYWSGVKTIIPLGGYSCRRMNSSARNPWSEHARGNAIDVGKFILNNGKEIDVRKPGFFSFREKGLLNAVRSESCKYFHTVLGPGSDPHHKDHFHFDLRARKSGYRHCD</sequence>
<keyword evidence="2" id="KW-0732">Signal</keyword>
<dbReference type="Proteomes" id="UP000528286">
    <property type="component" value="Unassembled WGS sequence"/>
</dbReference>
<feature type="region of interest" description="Disordered" evidence="1">
    <location>
        <begin position="127"/>
        <end position="162"/>
    </location>
</feature>
<protein>
    <recommendedName>
        <fullName evidence="3">Extensin-like C-terminal domain-containing protein</fullName>
    </recommendedName>
</protein>
<feature type="region of interest" description="Disordered" evidence="1">
    <location>
        <begin position="75"/>
        <end position="109"/>
    </location>
</feature>
<keyword evidence="5" id="KW-1185">Reference proteome</keyword>
<evidence type="ECO:0000313" key="5">
    <source>
        <dbReference type="Proteomes" id="UP000528286"/>
    </source>
</evidence>
<evidence type="ECO:0000313" key="4">
    <source>
        <dbReference type="EMBL" id="MBB4064532.1"/>
    </source>
</evidence>
<feature type="signal peptide" evidence="2">
    <location>
        <begin position="1"/>
        <end position="21"/>
    </location>
</feature>
<organism evidence="4 5">
    <name type="scientific">Gellertiella hungarica</name>
    <dbReference type="NCBI Taxonomy" id="1572859"/>
    <lineage>
        <taxon>Bacteria</taxon>
        <taxon>Pseudomonadati</taxon>
        <taxon>Pseudomonadota</taxon>
        <taxon>Alphaproteobacteria</taxon>
        <taxon>Hyphomicrobiales</taxon>
        <taxon>Rhizobiaceae</taxon>
        <taxon>Gellertiella</taxon>
    </lineage>
</organism>
<dbReference type="InterPro" id="IPR009683">
    <property type="entry name" value="Extensin-like_C"/>
</dbReference>
<gene>
    <name evidence="4" type="ORF">GGR23_001719</name>
</gene>
<evidence type="ECO:0000259" key="3">
    <source>
        <dbReference type="Pfam" id="PF06904"/>
    </source>
</evidence>
<accession>A0A7W6J5S8</accession>
<dbReference type="AlphaFoldDB" id="A0A7W6J5S8"/>
<comment type="caution">
    <text evidence="4">The sequence shown here is derived from an EMBL/GenBank/DDBJ whole genome shotgun (WGS) entry which is preliminary data.</text>
</comment>
<evidence type="ECO:0000256" key="1">
    <source>
        <dbReference type="SAM" id="MobiDB-lite"/>
    </source>
</evidence>
<feature type="chain" id="PRO_5030560487" description="Extensin-like C-terminal domain-containing protein" evidence="2">
    <location>
        <begin position="22"/>
        <end position="433"/>
    </location>
</feature>
<evidence type="ECO:0000256" key="2">
    <source>
        <dbReference type="SAM" id="SignalP"/>
    </source>
</evidence>
<name>A0A7W6J5S8_9HYPH</name>